<keyword evidence="2" id="KW-1185">Reference proteome</keyword>
<evidence type="ECO:0000313" key="1">
    <source>
        <dbReference type="EMBL" id="MFD2265625.1"/>
    </source>
</evidence>
<comment type="caution">
    <text evidence="1">The sequence shown here is derived from an EMBL/GenBank/DDBJ whole genome shotgun (WGS) entry which is preliminary data.</text>
</comment>
<evidence type="ECO:0000313" key="2">
    <source>
        <dbReference type="Proteomes" id="UP001597295"/>
    </source>
</evidence>
<proteinExistence type="predicted"/>
<reference evidence="2" key="1">
    <citation type="journal article" date="2019" name="Int. J. Syst. Evol. Microbiol.">
        <title>The Global Catalogue of Microorganisms (GCM) 10K type strain sequencing project: providing services to taxonomists for standard genome sequencing and annotation.</title>
        <authorList>
            <consortium name="The Broad Institute Genomics Platform"/>
            <consortium name="The Broad Institute Genome Sequencing Center for Infectious Disease"/>
            <person name="Wu L."/>
            <person name="Ma J."/>
        </authorList>
    </citation>
    <scope>NUCLEOTIDE SEQUENCE [LARGE SCALE GENOMIC DNA]</scope>
    <source>
        <strain evidence="2">CGMCC 1.19062</strain>
    </source>
</reference>
<gene>
    <name evidence="1" type="ORF">ACFSM5_22185</name>
</gene>
<accession>A0ABW5DXK3</accession>
<dbReference type="EMBL" id="JBHUIP010000022">
    <property type="protein sequence ID" value="MFD2265625.1"/>
    <property type="molecule type" value="Genomic_DNA"/>
</dbReference>
<organism evidence="1 2">
    <name type="scientific">Lacibacterium aquatile</name>
    <dbReference type="NCBI Taxonomy" id="1168082"/>
    <lineage>
        <taxon>Bacteria</taxon>
        <taxon>Pseudomonadati</taxon>
        <taxon>Pseudomonadota</taxon>
        <taxon>Alphaproteobacteria</taxon>
        <taxon>Rhodospirillales</taxon>
        <taxon>Rhodospirillaceae</taxon>
    </lineage>
</organism>
<sequence>MIIGDPRTFAIESQITEAYGEEHRSFLGMGYVLLHISERRFGIDAPDATTMFSYDCIPDRIAARGTHTAPFSGVENPQEIALATAIALYREEGAGQTFFGLSNEEFQNAIYTADIKWTADQEFDDGTNVLQFDIGDQVRLIGFINSEISSEVRQSTAEAWLSADTFYETLDHWRTAVIEEWKSLPKISR</sequence>
<dbReference type="InterPro" id="IPR028958">
    <property type="entry name" value="Imm42"/>
</dbReference>
<name>A0ABW5DXK3_9PROT</name>
<dbReference type="Pfam" id="PF15593">
    <property type="entry name" value="Imm42"/>
    <property type="match status" value="1"/>
</dbReference>
<protein>
    <submittedName>
        <fullName evidence="1">Imm42 family immunity protein</fullName>
    </submittedName>
</protein>
<dbReference type="RefSeq" id="WP_379879180.1">
    <property type="nucleotide sequence ID" value="NZ_JBHUIP010000022.1"/>
</dbReference>
<dbReference type="Proteomes" id="UP001597295">
    <property type="component" value="Unassembled WGS sequence"/>
</dbReference>